<dbReference type="Pfam" id="PF13426">
    <property type="entry name" value="PAS_9"/>
    <property type="match status" value="1"/>
</dbReference>
<dbReference type="EMBL" id="KB707179">
    <property type="protein sequence ID" value="EMR63747.1"/>
    <property type="molecule type" value="Genomic_DNA"/>
</dbReference>
<keyword evidence="3" id="KW-0157">Chromophore</keyword>
<evidence type="ECO:0000256" key="4">
    <source>
        <dbReference type="SAM" id="MobiDB-lite"/>
    </source>
</evidence>
<dbReference type="InterPro" id="IPR000014">
    <property type="entry name" value="PAS"/>
</dbReference>
<evidence type="ECO:0000259" key="5">
    <source>
        <dbReference type="PROSITE" id="PS50113"/>
    </source>
</evidence>
<proteinExistence type="predicted"/>
<evidence type="ECO:0000256" key="2">
    <source>
        <dbReference type="ARBA" id="ARBA00022643"/>
    </source>
</evidence>
<dbReference type="PROSITE" id="PS50113">
    <property type="entry name" value="PAC"/>
    <property type="match status" value="1"/>
</dbReference>
<dbReference type="SMART" id="SM00086">
    <property type="entry name" value="PAC"/>
    <property type="match status" value="1"/>
</dbReference>
<keyword evidence="1" id="KW-0285">Flavoprotein</keyword>
<evidence type="ECO:0000256" key="1">
    <source>
        <dbReference type="ARBA" id="ARBA00022630"/>
    </source>
</evidence>
<feature type="region of interest" description="Disordered" evidence="4">
    <location>
        <begin position="1"/>
        <end position="23"/>
    </location>
</feature>
<dbReference type="Gene3D" id="1.10.167.10">
    <property type="entry name" value="Regulator of G-protein Signalling 4, domain 2"/>
    <property type="match status" value="1"/>
</dbReference>
<dbReference type="InterPro" id="IPR000700">
    <property type="entry name" value="PAS-assoc_C"/>
</dbReference>
<evidence type="ECO:0000259" key="6">
    <source>
        <dbReference type="PROSITE" id="PS50132"/>
    </source>
</evidence>
<feature type="region of interest" description="Disordered" evidence="4">
    <location>
        <begin position="65"/>
        <end position="106"/>
    </location>
</feature>
<dbReference type="NCBIfam" id="TIGR00229">
    <property type="entry name" value="sensory_box"/>
    <property type="match status" value="1"/>
</dbReference>
<sequence length="694" mass="74969">MDSRRRSIASMSTGNGPLAIVPPIRSITPSPRLPLRSDRLYMRLRSNSGLTFHTNEAALEQYINYQNSGPPRPPSATSASQHEALQEEDGGADLTETLSDNSRGDGAGPVEAGIQACLPFLDFLGPGAFHMSLENPAISRQMLRYCEDHGCPEYVEFLLKVQEYNQATDEIASVLTGIASSFTSPTAKNPLSLPPMLSRQLNVDIKRMAHTLLPGMESVFVDATRHVKKRIAKEAFPGFVQTQFTHCASVALSSGTNGIGSPKLEYPGLGESFCISTVANPQTVITAASDAFAKLTGYPAAEILSRGSSSSCSFMQGPFTDQAAIGRIRAGLREGREVSELILNYRRDGEPFWNLFTLFPLKDQQGRIWYWLGAQIDVSESVTSRRDLLRVLNRNRNPDAPTSGSTISSEEKDDNSTIVSRESSVRSNSRSGGFLQQFRKNTRSPSPPPTPTAECRHQQQQQQQHHHPYSKSAGGSSAGPRTRFLAQEYLPRPRAPTILPVNAHYVVLACEQFAPSSIIQRQPTPGMGGTPNSNGNGNSNSSSSSSKKKQSLKLNVAFYSDAAAELLCIRGDATRMGIFQVLEDHANSPSITRSFKSMVRERIEFGKSIRGGGAGGGGSSSAGASTNGSRPGSAAELGDHFRSGSGDKLERKMMMAAMGGGSRQEKLVSHWTPLKDANGAVQWVILVLAPRIPA</sequence>
<protein>
    <submittedName>
        <fullName evidence="7">Putative regulator of g protein</fullName>
    </submittedName>
</protein>
<dbReference type="SUPFAM" id="SSF48097">
    <property type="entry name" value="Regulator of G-protein signaling, RGS"/>
    <property type="match status" value="1"/>
</dbReference>
<name>M7SHX8_EUTLA</name>
<feature type="compositionally biased region" description="Low complexity" evidence="4">
    <location>
        <begin position="532"/>
        <end position="545"/>
    </location>
</feature>
<feature type="region of interest" description="Disordered" evidence="4">
    <location>
        <begin position="607"/>
        <end position="646"/>
    </location>
</feature>
<evidence type="ECO:0000313" key="7">
    <source>
        <dbReference type="EMBL" id="EMR63747.1"/>
    </source>
</evidence>
<dbReference type="Gene3D" id="3.30.450.20">
    <property type="entry name" value="PAS domain"/>
    <property type="match status" value="1"/>
</dbReference>
<dbReference type="PANTHER" id="PTHR47429:SF2">
    <property type="entry name" value="PROTEIN TWIN LOV 1"/>
    <property type="match status" value="1"/>
</dbReference>
<dbReference type="SUPFAM" id="SSF55785">
    <property type="entry name" value="PYP-like sensor domain (PAS domain)"/>
    <property type="match status" value="1"/>
</dbReference>
<dbReference type="Proteomes" id="UP000012174">
    <property type="component" value="Unassembled WGS sequence"/>
</dbReference>
<dbReference type="OrthoDB" id="447251at2759"/>
<dbReference type="KEGG" id="ela:UCREL1_9300"/>
<gene>
    <name evidence="7" type="ORF">UCREL1_9300</name>
</gene>
<dbReference type="HOGENOM" id="CLU_016398_0_0_1"/>
<dbReference type="AlphaFoldDB" id="M7SHX8"/>
<keyword evidence="2" id="KW-0288">FMN</keyword>
<accession>M7SHX8</accession>
<dbReference type="InterPro" id="IPR036305">
    <property type="entry name" value="RGS_sf"/>
</dbReference>
<feature type="domain" description="RGS" evidence="6">
    <location>
        <begin position="128"/>
        <end position="244"/>
    </location>
</feature>
<dbReference type="InterPro" id="IPR044926">
    <property type="entry name" value="RGS_subdomain_2"/>
</dbReference>
<feature type="region of interest" description="Disordered" evidence="4">
    <location>
        <begin position="393"/>
        <end position="480"/>
    </location>
</feature>
<dbReference type="Pfam" id="PF00615">
    <property type="entry name" value="RGS"/>
    <property type="match status" value="1"/>
</dbReference>
<evidence type="ECO:0000256" key="3">
    <source>
        <dbReference type="ARBA" id="ARBA00022991"/>
    </source>
</evidence>
<keyword evidence="8" id="KW-1185">Reference proteome</keyword>
<dbReference type="InterPro" id="IPR035965">
    <property type="entry name" value="PAS-like_dom_sf"/>
</dbReference>
<dbReference type="OMA" id="ARYMILE"/>
<dbReference type="eggNOG" id="KOG0498">
    <property type="taxonomic scope" value="Eukaryota"/>
</dbReference>
<organism evidence="7 8">
    <name type="scientific">Eutypa lata (strain UCR-EL1)</name>
    <name type="common">Grapevine dieback disease fungus</name>
    <name type="synonym">Eutypa armeniacae</name>
    <dbReference type="NCBI Taxonomy" id="1287681"/>
    <lineage>
        <taxon>Eukaryota</taxon>
        <taxon>Fungi</taxon>
        <taxon>Dikarya</taxon>
        <taxon>Ascomycota</taxon>
        <taxon>Pezizomycotina</taxon>
        <taxon>Sordariomycetes</taxon>
        <taxon>Xylariomycetidae</taxon>
        <taxon>Xylariales</taxon>
        <taxon>Diatrypaceae</taxon>
        <taxon>Eutypa</taxon>
    </lineage>
</organism>
<dbReference type="InterPro" id="IPR016137">
    <property type="entry name" value="RGS"/>
</dbReference>
<evidence type="ECO:0000313" key="8">
    <source>
        <dbReference type="Proteomes" id="UP000012174"/>
    </source>
</evidence>
<dbReference type="PROSITE" id="PS50132">
    <property type="entry name" value="RGS"/>
    <property type="match status" value="1"/>
</dbReference>
<dbReference type="SMART" id="SM00315">
    <property type="entry name" value="RGS"/>
    <property type="match status" value="1"/>
</dbReference>
<feature type="compositionally biased region" description="Low complexity" evidence="4">
    <location>
        <begin position="419"/>
        <end position="431"/>
    </location>
</feature>
<feature type="domain" description="PAC" evidence="5">
    <location>
        <begin position="336"/>
        <end position="390"/>
    </location>
</feature>
<feature type="compositionally biased region" description="Polar residues" evidence="4">
    <location>
        <begin position="65"/>
        <end position="83"/>
    </location>
</feature>
<dbReference type="CDD" id="cd00130">
    <property type="entry name" value="PAS"/>
    <property type="match status" value="1"/>
</dbReference>
<reference evidence="8" key="1">
    <citation type="journal article" date="2013" name="Genome Announc.">
        <title>Draft genome sequence of the grapevine dieback fungus Eutypa lata UCR-EL1.</title>
        <authorList>
            <person name="Blanco-Ulate B."/>
            <person name="Rolshausen P.E."/>
            <person name="Cantu D."/>
        </authorList>
    </citation>
    <scope>NUCLEOTIDE SEQUENCE [LARGE SCALE GENOMIC DNA]</scope>
    <source>
        <strain evidence="8">UCR-EL1</strain>
    </source>
</reference>
<feature type="compositionally biased region" description="Basic and acidic residues" evidence="4">
    <location>
        <begin position="637"/>
        <end position="646"/>
    </location>
</feature>
<dbReference type="GO" id="GO:0005634">
    <property type="term" value="C:nucleus"/>
    <property type="evidence" value="ECO:0007669"/>
    <property type="project" value="TreeGrafter"/>
</dbReference>
<dbReference type="InterPro" id="IPR001610">
    <property type="entry name" value="PAC"/>
</dbReference>
<dbReference type="STRING" id="1287681.M7SHX8"/>
<feature type="compositionally biased region" description="Gly residues" evidence="4">
    <location>
        <begin position="609"/>
        <end position="620"/>
    </location>
</feature>
<feature type="region of interest" description="Disordered" evidence="4">
    <location>
        <begin position="519"/>
        <end position="547"/>
    </location>
</feature>
<dbReference type="PANTHER" id="PTHR47429">
    <property type="entry name" value="PROTEIN TWIN LOV 1"/>
    <property type="match status" value="1"/>
</dbReference>